<evidence type="ECO:0000259" key="2">
    <source>
        <dbReference type="PROSITE" id="PS50003"/>
    </source>
</evidence>
<protein>
    <recommendedName>
        <fullName evidence="2">PH domain-containing protein</fullName>
    </recommendedName>
</protein>
<gene>
    <name evidence="3" type="ORF">N7458_010120</name>
</gene>
<dbReference type="GeneID" id="81603745"/>
<accession>A0AAD6FZZ6</accession>
<dbReference type="RefSeq" id="XP_056762351.1">
    <property type="nucleotide sequence ID" value="XM_056913502.1"/>
</dbReference>
<dbReference type="SUPFAM" id="SSF50729">
    <property type="entry name" value="PH domain-like"/>
    <property type="match status" value="1"/>
</dbReference>
<organism evidence="3 4">
    <name type="scientific">Penicillium daleae</name>
    <dbReference type="NCBI Taxonomy" id="63821"/>
    <lineage>
        <taxon>Eukaryota</taxon>
        <taxon>Fungi</taxon>
        <taxon>Dikarya</taxon>
        <taxon>Ascomycota</taxon>
        <taxon>Pezizomycotina</taxon>
        <taxon>Eurotiomycetes</taxon>
        <taxon>Eurotiomycetidae</taxon>
        <taxon>Eurotiales</taxon>
        <taxon>Aspergillaceae</taxon>
        <taxon>Penicillium</taxon>
    </lineage>
</organism>
<reference evidence="3" key="2">
    <citation type="journal article" date="2023" name="IMA Fungus">
        <title>Comparative genomic study of the Penicillium genus elucidates a diverse pangenome and 15 lateral gene transfer events.</title>
        <authorList>
            <person name="Petersen C."/>
            <person name="Sorensen T."/>
            <person name="Nielsen M.R."/>
            <person name="Sondergaard T.E."/>
            <person name="Sorensen J.L."/>
            <person name="Fitzpatrick D.A."/>
            <person name="Frisvad J.C."/>
            <person name="Nielsen K.L."/>
        </authorList>
    </citation>
    <scope>NUCLEOTIDE SEQUENCE</scope>
    <source>
        <strain evidence="3">IBT 16125</strain>
    </source>
</reference>
<dbReference type="Pfam" id="PF00169">
    <property type="entry name" value="PH"/>
    <property type="match status" value="1"/>
</dbReference>
<dbReference type="PROSITE" id="PS50003">
    <property type="entry name" value="PH_DOMAIN"/>
    <property type="match status" value="1"/>
</dbReference>
<feature type="compositionally biased region" description="Low complexity" evidence="1">
    <location>
        <begin position="50"/>
        <end position="62"/>
    </location>
</feature>
<dbReference type="Gene3D" id="2.30.29.30">
    <property type="entry name" value="Pleckstrin-homology domain (PH domain)/Phosphotyrosine-binding domain (PTB)"/>
    <property type="match status" value="1"/>
</dbReference>
<dbReference type="AlphaFoldDB" id="A0AAD6FZZ6"/>
<dbReference type="SMART" id="SM00233">
    <property type="entry name" value="PH"/>
    <property type="match status" value="1"/>
</dbReference>
<feature type="region of interest" description="Disordered" evidence="1">
    <location>
        <begin position="45"/>
        <end position="67"/>
    </location>
</feature>
<dbReference type="Proteomes" id="UP001213681">
    <property type="component" value="Unassembled WGS sequence"/>
</dbReference>
<evidence type="ECO:0000313" key="3">
    <source>
        <dbReference type="EMBL" id="KAJ5439122.1"/>
    </source>
</evidence>
<feature type="region of interest" description="Disordered" evidence="1">
    <location>
        <begin position="236"/>
        <end position="259"/>
    </location>
</feature>
<proteinExistence type="predicted"/>
<dbReference type="EMBL" id="JAPVEA010000008">
    <property type="protein sequence ID" value="KAJ5439122.1"/>
    <property type="molecule type" value="Genomic_DNA"/>
</dbReference>
<comment type="caution">
    <text evidence="3">The sequence shown here is derived from an EMBL/GenBank/DDBJ whole genome shotgun (WGS) entry which is preliminary data.</text>
</comment>
<dbReference type="InterPro" id="IPR011993">
    <property type="entry name" value="PH-like_dom_sf"/>
</dbReference>
<feature type="region of interest" description="Disordered" evidence="1">
    <location>
        <begin position="1"/>
        <end position="26"/>
    </location>
</feature>
<name>A0AAD6FZZ6_9EURO</name>
<reference evidence="3" key="1">
    <citation type="submission" date="2022-12" db="EMBL/GenBank/DDBJ databases">
        <authorList>
            <person name="Petersen C."/>
        </authorList>
    </citation>
    <scope>NUCLEOTIDE SEQUENCE</scope>
    <source>
        <strain evidence="3">IBT 16125</strain>
    </source>
</reference>
<evidence type="ECO:0000256" key="1">
    <source>
        <dbReference type="SAM" id="MobiDB-lite"/>
    </source>
</evidence>
<evidence type="ECO:0000313" key="4">
    <source>
        <dbReference type="Proteomes" id="UP001213681"/>
    </source>
</evidence>
<keyword evidence="4" id="KW-1185">Reference proteome</keyword>
<feature type="domain" description="PH" evidence="2">
    <location>
        <begin position="259"/>
        <end position="399"/>
    </location>
</feature>
<sequence length="418" mass="46720">MGYNRPSAFQLSQEKLKAVQPRDPQENVRNFLNFQSLDRLQTVNEPASPPRELLSSPESGSPDSAKVTPTLAENLRHLPRLRIPSMHNSDSSAFSGGLSAQKTVTPSVLSRRGQFMSNNMTAIHGNEQIPLRGTGMSPGDFYRLDPCYRQETPFSDTDAPVTALPIGPVAREESQSVPPNMRFGNERFIMADPLIRPESTKTENHQRRPSTHNVASLDHLKDSRALRPIETPEDLQRMPRAPSCRNKSHATSGQREHDAVTHCGWMKKRKTTRLLRHEWQDHHFTLKGTQLAMHNDEESAHRNSKALEYIDVDDYAVACSSLASSSKLTAAFKKTVLKRRDNATGDSAFAFSLIPAPNNGGGLIDRKTMLLNSGKSHHFAVKTRDERIEWMREVMLAKTTKRALQAGDTVNINGSNMI</sequence>
<dbReference type="InterPro" id="IPR001849">
    <property type="entry name" value="PH_domain"/>
</dbReference>